<feature type="compositionally biased region" description="Acidic residues" evidence="1">
    <location>
        <begin position="128"/>
        <end position="148"/>
    </location>
</feature>
<evidence type="ECO:0008006" key="4">
    <source>
        <dbReference type="Google" id="ProtNLM"/>
    </source>
</evidence>
<organism evidence="2 3">
    <name type="scientific">Marasmiellus scandens</name>
    <dbReference type="NCBI Taxonomy" id="2682957"/>
    <lineage>
        <taxon>Eukaryota</taxon>
        <taxon>Fungi</taxon>
        <taxon>Dikarya</taxon>
        <taxon>Basidiomycota</taxon>
        <taxon>Agaricomycotina</taxon>
        <taxon>Agaricomycetes</taxon>
        <taxon>Agaricomycetidae</taxon>
        <taxon>Agaricales</taxon>
        <taxon>Marasmiineae</taxon>
        <taxon>Omphalotaceae</taxon>
        <taxon>Marasmiellus</taxon>
    </lineage>
</organism>
<accession>A0ABR1IVB1</accession>
<name>A0ABR1IVB1_9AGAR</name>
<dbReference type="Proteomes" id="UP001498398">
    <property type="component" value="Unassembled WGS sequence"/>
</dbReference>
<comment type="caution">
    <text evidence="2">The sequence shown here is derived from an EMBL/GenBank/DDBJ whole genome shotgun (WGS) entry which is preliminary data.</text>
</comment>
<proteinExistence type="predicted"/>
<feature type="compositionally biased region" description="Acidic residues" evidence="1">
    <location>
        <begin position="178"/>
        <end position="188"/>
    </location>
</feature>
<feature type="region of interest" description="Disordered" evidence="1">
    <location>
        <begin position="392"/>
        <end position="411"/>
    </location>
</feature>
<feature type="region of interest" description="Disordered" evidence="1">
    <location>
        <begin position="122"/>
        <end position="188"/>
    </location>
</feature>
<sequence length="411" mass="47055">MVEDKNAKYTLLDDYPLIPNTYPPFLTVQDMSSNWTSASRPSSPSARYVTSRKTHVAKNLAYSVFFNRRNTENALHGLYSQILTELTAKDNNITPYVQYNLWLPRLNDGAIVPDDYKLKGRGHHSLADDEEEIEVESQASDESDDQLDVIDRSSTPTGEGDNLEKHDEHEDDVHSTEDLEDEEEEDDFDEAGNISFATDHTQPGSDVDKIPDLALVHTRLLWKALCLAEPRNHPALKARNHKLTVHWQHRNGIHIIHGCVPFLGELKSGAPRDLDLKYNNKEAKAKFDEHMTGKFFDAHTDLAEYLVHCFARHPYIEEVVAFVAVGVYWHYAIFEQSDLPDYDWDEMQIKSHGSSKAKHRAFYKKFPKAYYEVGTKESDAAFEEMYQKNIHPLGSDGDLSAEQWSEVEKQD</sequence>
<evidence type="ECO:0000313" key="2">
    <source>
        <dbReference type="EMBL" id="KAK7438918.1"/>
    </source>
</evidence>
<evidence type="ECO:0000256" key="1">
    <source>
        <dbReference type="SAM" id="MobiDB-lite"/>
    </source>
</evidence>
<gene>
    <name evidence="2" type="ORF">VKT23_017845</name>
</gene>
<feature type="compositionally biased region" description="Basic and acidic residues" evidence="1">
    <location>
        <begin position="162"/>
        <end position="177"/>
    </location>
</feature>
<keyword evidence="3" id="KW-1185">Reference proteome</keyword>
<dbReference type="EMBL" id="JBANRG010000076">
    <property type="protein sequence ID" value="KAK7438918.1"/>
    <property type="molecule type" value="Genomic_DNA"/>
</dbReference>
<evidence type="ECO:0000313" key="3">
    <source>
        <dbReference type="Proteomes" id="UP001498398"/>
    </source>
</evidence>
<reference evidence="2 3" key="1">
    <citation type="submission" date="2024-01" db="EMBL/GenBank/DDBJ databases">
        <title>A draft genome for the cacao thread blight pathogen Marasmiellus scandens.</title>
        <authorList>
            <person name="Baruah I.K."/>
            <person name="Leung J."/>
            <person name="Bukari Y."/>
            <person name="Amoako-Attah I."/>
            <person name="Meinhardt L.W."/>
            <person name="Bailey B.A."/>
            <person name="Cohen S.P."/>
        </authorList>
    </citation>
    <scope>NUCLEOTIDE SEQUENCE [LARGE SCALE GENOMIC DNA]</scope>
    <source>
        <strain evidence="2 3">GH-19</strain>
    </source>
</reference>
<protein>
    <recommendedName>
        <fullName evidence="4">Fungal-type protein kinase domain-containing protein</fullName>
    </recommendedName>
</protein>